<gene>
    <name evidence="1" type="ORF">GNP95_18475</name>
    <name evidence="2" type="ORF">QNH46_01475</name>
</gene>
<name>A0A7X3CNN8_9BACL</name>
<protein>
    <submittedName>
        <fullName evidence="1">Uncharacterized protein</fullName>
    </submittedName>
</protein>
<accession>A0A7X3CNN8</accession>
<dbReference type="Proteomes" id="UP000447876">
    <property type="component" value="Unassembled WGS sequence"/>
</dbReference>
<dbReference type="Pfam" id="PF20648">
    <property type="entry name" value="DUF6809"/>
    <property type="match status" value="1"/>
</dbReference>
<dbReference type="EMBL" id="WNZW01000009">
    <property type="protein sequence ID" value="MUG46963.1"/>
    <property type="molecule type" value="Genomic_DNA"/>
</dbReference>
<reference evidence="2" key="2">
    <citation type="submission" date="2023-05" db="EMBL/GenBank/DDBJ databases">
        <title>Comparative genomics of Bacillaceae isolates and their secondary metabolite potential.</title>
        <authorList>
            <person name="Song L."/>
            <person name="Nielsen L.J."/>
            <person name="Mohite O."/>
            <person name="Xu X."/>
            <person name="Weber T."/>
            <person name="Kovacs A.T."/>
        </authorList>
    </citation>
    <scope>NUCLEOTIDE SEQUENCE</scope>
    <source>
        <strain evidence="2">B2_4</strain>
    </source>
</reference>
<evidence type="ECO:0000313" key="2">
    <source>
        <dbReference type="EMBL" id="WHX49391.1"/>
    </source>
</evidence>
<dbReference type="AlphaFoldDB" id="A0A7X3CNN8"/>
<dbReference type="InterPro" id="IPR049215">
    <property type="entry name" value="DUF6809"/>
</dbReference>
<proteinExistence type="predicted"/>
<dbReference type="RefSeq" id="WP_155612352.1">
    <property type="nucleotide sequence ID" value="NZ_CP126084.1"/>
</dbReference>
<reference evidence="1 3" key="1">
    <citation type="submission" date="2019-11" db="EMBL/GenBank/DDBJ databases">
        <title>Draft genome sequences of five Paenibacillus species of dairy origin.</title>
        <authorList>
            <person name="Olajide A.M."/>
            <person name="Chen S."/>
            <person name="Lapointe G."/>
        </authorList>
    </citation>
    <scope>NUCLEOTIDE SEQUENCE [LARGE SCALE GENOMIC DNA]</scope>
    <source>
        <strain evidence="1 3">12CR55</strain>
    </source>
</reference>
<evidence type="ECO:0000313" key="3">
    <source>
        <dbReference type="Proteomes" id="UP000447876"/>
    </source>
</evidence>
<sequence length="101" mass="11674">MQSLLESLYYGHLVPEEQLVPKDPMYRKKGRELSEKIEAWKLKLSSDEFAELEALLDLQQQIQSMEMTSAFTYGFKLGAVMIIEIHLDHGVGNISKHDDEY</sequence>
<dbReference type="KEGG" id="pwn:QNH46_01475"/>
<dbReference type="OrthoDB" id="9795830at2"/>
<organism evidence="1 3">
    <name type="scientific">Paenibacillus woosongensis</name>
    <dbReference type="NCBI Taxonomy" id="307580"/>
    <lineage>
        <taxon>Bacteria</taxon>
        <taxon>Bacillati</taxon>
        <taxon>Bacillota</taxon>
        <taxon>Bacilli</taxon>
        <taxon>Bacillales</taxon>
        <taxon>Paenibacillaceae</taxon>
        <taxon>Paenibacillus</taxon>
    </lineage>
</organism>
<dbReference type="Proteomes" id="UP001177943">
    <property type="component" value="Chromosome"/>
</dbReference>
<dbReference type="EMBL" id="CP126084">
    <property type="protein sequence ID" value="WHX49391.1"/>
    <property type="molecule type" value="Genomic_DNA"/>
</dbReference>
<evidence type="ECO:0000313" key="1">
    <source>
        <dbReference type="EMBL" id="MUG46963.1"/>
    </source>
</evidence>